<protein>
    <recommendedName>
        <fullName evidence="4">Peptidase M61 catalytic domain-containing protein</fullName>
    </recommendedName>
</protein>
<gene>
    <name evidence="2" type="ORF">D1223_00950</name>
</gene>
<evidence type="ECO:0000256" key="1">
    <source>
        <dbReference type="SAM" id="SignalP"/>
    </source>
</evidence>
<dbReference type="OrthoDB" id="5935180at2"/>
<comment type="caution">
    <text evidence="2">The sequence shown here is derived from an EMBL/GenBank/DDBJ whole genome shotgun (WGS) entry which is preliminary data.</text>
</comment>
<evidence type="ECO:0008006" key="4">
    <source>
        <dbReference type="Google" id="ProtNLM"/>
    </source>
</evidence>
<dbReference type="EMBL" id="QWFX01000005">
    <property type="protein sequence ID" value="RIJ32456.1"/>
    <property type="molecule type" value="Genomic_DNA"/>
</dbReference>
<feature type="signal peptide" evidence="1">
    <location>
        <begin position="1"/>
        <end position="18"/>
    </location>
</feature>
<name>A0A399RLA2_9PROT</name>
<keyword evidence="1" id="KW-0732">Signal</keyword>
<dbReference type="RefSeq" id="WP_147372633.1">
    <property type="nucleotide sequence ID" value="NZ_QWFX01000005.1"/>
</dbReference>
<reference evidence="2 3" key="1">
    <citation type="submission" date="2018-08" db="EMBL/GenBank/DDBJ databases">
        <title>Henriciella mobilis sp. nov., isolated from seawater.</title>
        <authorList>
            <person name="Cheng H."/>
            <person name="Wu Y.-H."/>
            <person name="Xu X.-W."/>
            <person name="Guo L.-L."/>
        </authorList>
    </citation>
    <scope>NUCLEOTIDE SEQUENCE [LARGE SCALE GENOMIC DNA]</scope>
    <source>
        <strain evidence="2 3">JN25</strain>
    </source>
</reference>
<organism evidence="2 3">
    <name type="scientific">Henriciella mobilis</name>
    <dbReference type="NCBI Taxonomy" id="2305467"/>
    <lineage>
        <taxon>Bacteria</taxon>
        <taxon>Pseudomonadati</taxon>
        <taxon>Pseudomonadota</taxon>
        <taxon>Alphaproteobacteria</taxon>
        <taxon>Hyphomonadales</taxon>
        <taxon>Hyphomonadaceae</taxon>
        <taxon>Henriciella</taxon>
    </lineage>
</organism>
<feature type="chain" id="PRO_5017344423" description="Peptidase M61 catalytic domain-containing protein" evidence="1">
    <location>
        <begin position="19"/>
        <end position="474"/>
    </location>
</feature>
<proteinExistence type="predicted"/>
<dbReference type="Proteomes" id="UP000266385">
    <property type="component" value="Unassembled WGS sequence"/>
</dbReference>
<dbReference type="AlphaFoldDB" id="A0A399RLA2"/>
<keyword evidence="3" id="KW-1185">Reference proteome</keyword>
<sequence length="474" mass="51647">MQRLIIVFIVLFSFGGLAAQAQLPDGADAEVRLSPEESGNWRVEYTFAEPQSVLALVRSTGDYRELTWSVTSDNARFGRVAGIDVIALDEPARTVSFSIIPLTSTLVGEYTPFVTFADGSVAVHDGQFSVAPLDSLEAVEALEGDTSNIGVPALSMDVVLSSDTPIIVDGEVHQGKVRHRVDGDGTYIYLGNSEIEEFDSFTAVIDKRLPAWLRDRFDSDLEAIFSAYEQLWGFDLEHKATVMLAYKGATADGFSVTGGALDQLLMMEMGGTALNAPDDDVLSYVHWFFAHEAAHLFQIDRGVGFASGAQSWIHEGAANTMAYSLIASMMEQDGAKRFLAGVYGRAFDECVTTLEAGPLATAAEREAFSAHYSCGDFIALATDGFLKQRNLYGFWNRLVSMAKGEPDEKVDEDTYFSTMQILGATKAQRNAVRALVEGRPDNARKTLTNLLEKAGLEPEFSAGGQLIALKWPDY</sequence>
<evidence type="ECO:0000313" key="2">
    <source>
        <dbReference type="EMBL" id="RIJ32456.1"/>
    </source>
</evidence>
<accession>A0A399RLA2</accession>
<evidence type="ECO:0000313" key="3">
    <source>
        <dbReference type="Proteomes" id="UP000266385"/>
    </source>
</evidence>